<name>A0A9W9F2Z4_9EURO</name>
<evidence type="ECO:0000313" key="5">
    <source>
        <dbReference type="Proteomes" id="UP001141434"/>
    </source>
</evidence>
<reference evidence="4" key="2">
    <citation type="journal article" date="2023" name="IMA Fungus">
        <title>Comparative genomic study of the Penicillium genus elucidates a diverse pangenome and 15 lateral gene transfer events.</title>
        <authorList>
            <person name="Petersen C."/>
            <person name="Sorensen T."/>
            <person name="Nielsen M.R."/>
            <person name="Sondergaard T.E."/>
            <person name="Sorensen J.L."/>
            <person name="Fitzpatrick D.A."/>
            <person name="Frisvad J.C."/>
            <person name="Nielsen K.L."/>
        </authorList>
    </citation>
    <scope>NUCLEOTIDE SEQUENCE</scope>
    <source>
        <strain evidence="4">IBT 34128</strain>
    </source>
</reference>
<dbReference type="GO" id="GO:0016192">
    <property type="term" value="P:vesicle-mediated transport"/>
    <property type="evidence" value="ECO:0007669"/>
    <property type="project" value="TreeGrafter"/>
</dbReference>
<dbReference type="PIRSF" id="PIRSF037514">
    <property type="entry name" value="Rab_ger_ger_transf_A_fun"/>
    <property type="match status" value="1"/>
</dbReference>
<dbReference type="PANTHER" id="PTHR11787">
    <property type="entry name" value="RAB GDP-DISSOCIATION INHIBITOR"/>
    <property type="match status" value="1"/>
</dbReference>
<dbReference type="GeneID" id="81397183"/>
<dbReference type="GO" id="GO:0007264">
    <property type="term" value="P:small GTPase-mediated signal transduction"/>
    <property type="evidence" value="ECO:0007669"/>
    <property type="project" value="UniProtKB-UniRule"/>
</dbReference>
<dbReference type="EMBL" id="JAPMSZ010000009">
    <property type="protein sequence ID" value="KAJ5092619.1"/>
    <property type="molecule type" value="Genomic_DNA"/>
</dbReference>
<evidence type="ECO:0000256" key="1">
    <source>
        <dbReference type="ARBA" id="ARBA00005593"/>
    </source>
</evidence>
<dbReference type="SUPFAM" id="SSF54373">
    <property type="entry name" value="FAD-linked reductases, C-terminal domain"/>
    <property type="match status" value="1"/>
</dbReference>
<proteinExistence type="inferred from homology"/>
<gene>
    <name evidence="4" type="ORF">NUU61_007489</name>
</gene>
<dbReference type="SUPFAM" id="SSF51905">
    <property type="entry name" value="FAD/NAD(P)-binding domain"/>
    <property type="match status" value="1"/>
</dbReference>
<dbReference type="PRINTS" id="PR00891">
    <property type="entry name" value="RABGDIREP"/>
</dbReference>
<feature type="compositionally biased region" description="Polar residues" evidence="3">
    <location>
        <begin position="62"/>
        <end position="81"/>
    </location>
</feature>
<dbReference type="GO" id="GO:0005634">
    <property type="term" value="C:nucleus"/>
    <property type="evidence" value="ECO:0007669"/>
    <property type="project" value="TreeGrafter"/>
</dbReference>
<dbReference type="Gene3D" id="3.50.50.60">
    <property type="entry name" value="FAD/NAD(P)-binding domain"/>
    <property type="match status" value="1"/>
</dbReference>
<evidence type="ECO:0000256" key="3">
    <source>
        <dbReference type="SAM" id="MobiDB-lite"/>
    </source>
</evidence>
<reference evidence="4" key="1">
    <citation type="submission" date="2022-11" db="EMBL/GenBank/DDBJ databases">
        <authorList>
            <person name="Petersen C."/>
        </authorList>
    </citation>
    <scope>NUCLEOTIDE SEQUENCE</scope>
    <source>
        <strain evidence="4">IBT 34128</strain>
    </source>
</reference>
<dbReference type="OrthoDB" id="1923006at2759"/>
<dbReference type="InterPro" id="IPR036188">
    <property type="entry name" value="FAD/NAD-bd_sf"/>
</dbReference>
<dbReference type="Pfam" id="PF00996">
    <property type="entry name" value="GDI"/>
    <property type="match status" value="2"/>
</dbReference>
<dbReference type="InterPro" id="IPR018203">
    <property type="entry name" value="GDP_dissociation_inhibitor"/>
</dbReference>
<sequence>METLAETPWDVIIAGTGLAQSLLALALSRSGKKVLHLDKNPYYGGAEAAFSLDEAQDWMKSVNQHPGQSPFQDVTLSTYQHPQDPHDSSTSTQGTPEVCPKLAASRSYTLSLCPYFLYTRSKLISTLISSKVYRQLDFMAVGSWWIYSLEHSDAENSDLGATRVLNRVPGSREDVFADTHIAMKSKRTLMRFLRHISKPQDEENPEGDEDLSMSFEDYLTSKFSFPPDLQSPLLSLSLSQLPLQETSANYAVARVKRHLTSIGAFGPGFGGVISKYGCGSEILQVACRASAVGGGVYALDTGIESFTENEHAAGEEPPVKAKLSTGETVQTQFMVGSLWDLPNQESPSASFARVTRSITIVSSSFPSLFPITVEGAPLPASAVLMFPGDTLGSPQSPPVYLQVHSSDTGDCPRQQSIIYGSVSLAGPEGQSLLNSAVDRLVRAEGPQAAVLWSMRYTQVGRLSNGSAEPHLHTLSPHVLRIPPSGLDLAFEDDTVDVVQEAWQRIVGDEVGREEFMVFDDREASDE</sequence>
<comment type="caution">
    <text evidence="4">The sequence shown here is derived from an EMBL/GenBank/DDBJ whole genome shotgun (WGS) entry which is preliminary data.</text>
</comment>
<protein>
    <recommendedName>
        <fullName evidence="2">Rab proteins geranylgeranyltransferase</fullName>
    </recommendedName>
</protein>
<comment type="similarity">
    <text evidence="1 2">Belongs to the Rab GDI family.</text>
</comment>
<dbReference type="RefSeq" id="XP_056510814.1">
    <property type="nucleotide sequence ID" value="XM_056658014.1"/>
</dbReference>
<evidence type="ECO:0000256" key="2">
    <source>
        <dbReference type="PIRNR" id="PIRNR037514"/>
    </source>
</evidence>
<dbReference type="PANTHER" id="PTHR11787:SF4">
    <property type="entry name" value="CHM, RAB ESCORT PROTEIN 1"/>
    <property type="match status" value="1"/>
</dbReference>
<organism evidence="4 5">
    <name type="scientific">Penicillium alfredii</name>
    <dbReference type="NCBI Taxonomy" id="1506179"/>
    <lineage>
        <taxon>Eukaryota</taxon>
        <taxon>Fungi</taxon>
        <taxon>Dikarya</taxon>
        <taxon>Ascomycota</taxon>
        <taxon>Pezizomycotina</taxon>
        <taxon>Eurotiomycetes</taxon>
        <taxon>Eurotiomycetidae</taxon>
        <taxon>Eurotiales</taxon>
        <taxon>Aspergillaceae</taxon>
        <taxon>Penicillium</taxon>
    </lineage>
</organism>
<evidence type="ECO:0000313" key="4">
    <source>
        <dbReference type="EMBL" id="KAJ5092619.1"/>
    </source>
</evidence>
<dbReference type="AlphaFoldDB" id="A0A9W9F2Z4"/>
<dbReference type="Proteomes" id="UP001141434">
    <property type="component" value="Unassembled WGS sequence"/>
</dbReference>
<accession>A0A9W9F2Z4</accession>
<dbReference type="GO" id="GO:0005829">
    <property type="term" value="C:cytosol"/>
    <property type="evidence" value="ECO:0007669"/>
    <property type="project" value="TreeGrafter"/>
</dbReference>
<dbReference type="InterPro" id="IPR017230">
    <property type="entry name" value="Mrs6"/>
</dbReference>
<dbReference type="Gene3D" id="1.10.405.10">
    <property type="entry name" value="Guanine Nucleotide Dissociation Inhibitor, domain 1"/>
    <property type="match status" value="1"/>
</dbReference>
<feature type="region of interest" description="Disordered" evidence="3">
    <location>
        <begin position="62"/>
        <end position="97"/>
    </location>
</feature>
<dbReference type="GO" id="GO:0005092">
    <property type="term" value="F:GDP-dissociation inhibitor activity"/>
    <property type="evidence" value="ECO:0007669"/>
    <property type="project" value="UniProtKB-UniRule"/>
</dbReference>
<dbReference type="Gene3D" id="3.30.519.10">
    <property type="entry name" value="Guanine Nucleotide Dissociation Inhibitor, domain 2"/>
    <property type="match status" value="1"/>
</dbReference>
<keyword evidence="5" id="KW-1185">Reference proteome</keyword>
<dbReference type="GO" id="GO:0005968">
    <property type="term" value="C:Rab-protein geranylgeranyltransferase complex"/>
    <property type="evidence" value="ECO:0007669"/>
    <property type="project" value="TreeGrafter"/>
</dbReference>